<protein>
    <recommendedName>
        <fullName evidence="4">Outer membrane protein beta-barrel domain-containing protein</fullName>
    </recommendedName>
</protein>
<feature type="signal peptide" evidence="1">
    <location>
        <begin position="1"/>
        <end position="20"/>
    </location>
</feature>
<evidence type="ECO:0008006" key="4">
    <source>
        <dbReference type="Google" id="ProtNLM"/>
    </source>
</evidence>
<dbReference type="AlphaFoldDB" id="A0A2S7ISG8"/>
<reference evidence="3" key="1">
    <citation type="submission" date="2018-02" db="EMBL/GenBank/DDBJ databases">
        <title>Genome sequencing of Solimonas sp. HR-BB.</title>
        <authorList>
            <person name="Lee Y."/>
            <person name="Jeon C.O."/>
        </authorList>
    </citation>
    <scope>NUCLEOTIDE SEQUENCE [LARGE SCALE GENOMIC DNA]</scope>
    <source>
        <strain evidence="3">HR-U</strain>
    </source>
</reference>
<proteinExistence type="predicted"/>
<dbReference type="OrthoDB" id="954358at2"/>
<comment type="caution">
    <text evidence="2">The sequence shown here is derived from an EMBL/GenBank/DDBJ whole genome shotgun (WGS) entry which is preliminary data.</text>
</comment>
<dbReference type="RefSeq" id="WP_104713113.1">
    <property type="nucleotide sequence ID" value="NZ_PTRA01000001.1"/>
</dbReference>
<evidence type="ECO:0000313" key="3">
    <source>
        <dbReference type="Proteomes" id="UP000239590"/>
    </source>
</evidence>
<keyword evidence="3" id="KW-1185">Reference proteome</keyword>
<sequence>MKLIVLTSLFLWGICFSIQAQTPVVSSFPKNSIRLGVDHLSLDAPDGTARRVMLRYNRHFTQRWTLEGGMGYLSTPHTLRALDLVLEGKRRERVMLEASIFFDVLKHPNHAFRLGGGPAFWYRDEELLGHAQYRILNNTHILNYLAEVNHVKGHSLGYQLAADYEYRIPEVNVSLGARFTFANLDTAISSMLGLTAGYHF</sequence>
<feature type="chain" id="PRO_5015498626" description="Outer membrane protein beta-barrel domain-containing protein" evidence="1">
    <location>
        <begin position="21"/>
        <end position="200"/>
    </location>
</feature>
<dbReference type="Proteomes" id="UP000239590">
    <property type="component" value="Unassembled WGS sequence"/>
</dbReference>
<organism evidence="2 3">
    <name type="scientific">Siphonobacter curvatus</name>
    <dbReference type="NCBI Taxonomy" id="2094562"/>
    <lineage>
        <taxon>Bacteria</taxon>
        <taxon>Pseudomonadati</taxon>
        <taxon>Bacteroidota</taxon>
        <taxon>Cytophagia</taxon>
        <taxon>Cytophagales</taxon>
        <taxon>Cytophagaceae</taxon>
        <taxon>Siphonobacter</taxon>
    </lineage>
</organism>
<evidence type="ECO:0000313" key="2">
    <source>
        <dbReference type="EMBL" id="PQA60632.1"/>
    </source>
</evidence>
<accession>A0A2S7ISG8</accession>
<gene>
    <name evidence="2" type="ORF">C5O19_13755</name>
</gene>
<dbReference type="EMBL" id="PTRA01000001">
    <property type="protein sequence ID" value="PQA60632.1"/>
    <property type="molecule type" value="Genomic_DNA"/>
</dbReference>
<keyword evidence="1" id="KW-0732">Signal</keyword>
<evidence type="ECO:0000256" key="1">
    <source>
        <dbReference type="SAM" id="SignalP"/>
    </source>
</evidence>
<name>A0A2S7ISG8_9BACT</name>